<evidence type="ECO:0000256" key="7">
    <source>
        <dbReference type="ARBA" id="ARBA00023306"/>
    </source>
</evidence>
<dbReference type="PANTHER" id="PTHR37820">
    <property type="entry name" value="CELL DIVISION PROTEIN DIVIB"/>
    <property type="match status" value="1"/>
</dbReference>
<dbReference type="InterPro" id="IPR005548">
    <property type="entry name" value="Cell_div_FtsQ/DivIB_C"/>
</dbReference>
<dbReference type="InterPro" id="IPR013685">
    <property type="entry name" value="POTRA_FtsQ_type"/>
</dbReference>
<evidence type="ECO:0000256" key="1">
    <source>
        <dbReference type="ARBA" id="ARBA00004370"/>
    </source>
</evidence>
<evidence type="ECO:0000256" key="4">
    <source>
        <dbReference type="ARBA" id="ARBA00022692"/>
    </source>
</evidence>
<dbReference type="EMBL" id="JBHSAO010000001">
    <property type="protein sequence ID" value="MFC4023238.1"/>
    <property type="molecule type" value="Genomic_DNA"/>
</dbReference>
<dbReference type="Proteomes" id="UP001595772">
    <property type="component" value="Unassembled WGS sequence"/>
</dbReference>
<evidence type="ECO:0000256" key="6">
    <source>
        <dbReference type="ARBA" id="ARBA00023136"/>
    </source>
</evidence>
<keyword evidence="4 8" id="KW-0812">Transmembrane</keyword>
<evidence type="ECO:0000256" key="2">
    <source>
        <dbReference type="ARBA" id="ARBA00022475"/>
    </source>
</evidence>
<dbReference type="RefSeq" id="WP_379495709.1">
    <property type="nucleotide sequence ID" value="NZ_JBHSAO010000001.1"/>
</dbReference>
<accession>A0ABV8GTL7</accession>
<dbReference type="PROSITE" id="PS51779">
    <property type="entry name" value="POTRA"/>
    <property type="match status" value="1"/>
</dbReference>
<keyword evidence="6 8" id="KW-0472">Membrane</keyword>
<sequence>MSKKNIVSIEDRIPKLKQARKKKANRRLIFYLSIFFSLIAVIVYLQSPLSHVKTINVDGNSYIVDEEIIEYSNLTSGTNIWTINQSEIERLISKDPIVESVSVERRLPWTVNIHVSEEQIVGYVQEGRNYSPVMGNGEILKVSGDTYRGDAPLINGFNDGEYLNRMAEELKKLPGSILNLISEIYWEPTEDNNNNIQLYMNDGYIVKGTIRDFAERMKVYPSIVSQLDSDDKGIIHIGVGVYFESFNNEEEETEIDVDFEEEVEIHDSDQ</sequence>
<dbReference type="PANTHER" id="PTHR37820:SF1">
    <property type="entry name" value="CELL DIVISION PROTEIN FTSQ"/>
    <property type="match status" value="1"/>
</dbReference>
<keyword evidence="7 8" id="KW-0131">Cell cycle</keyword>
<dbReference type="InterPro" id="IPR050487">
    <property type="entry name" value="FtsQ_DivIB"/>
</dbReference>
<proteinExistence type="inferred from homology"/>
<dbReference type="InterPro" id="IPR034746">
    <property type="entry name" value="POTRA"/>
</dbReference>
<evidence type="ECO:0000256" key="5">
    <source>
        <dbReference type="ARBA" id="ARBA00022989"/>
    </source>
</evidence>
<feature type="domain" description="POTRA" evidence="9">
    <location>
        <begin position="50"/>
        <end position="118"/>
    </location>
</feature>
<protein>
    <recommendedName>
        <fullName evidence="8">Cell division protein DivIB</fullName>
    </recommendedName>
</protein>
<comment type="function">
    <text evidence="8">Cell division protein that may be involved in stabilizing or promoting the assembly of the division complex.</text>
</comment>
<keyword evidence="2 8" id="KW-1003">Cell membrane</keyword>
<gene>
    <name evidence="8" type="primary">divIB</name>
    <name evidence="10" type="ORF">ACFOUV_05310</name>
</gene>
<organism evidence="10 11">
    <name type="scientific">Oceanobacillus longus</name>
    <dbReference type="NCBI Taxonomy" id="930120"/>
    <lineage>
        <taxon>Bacteria</taxon>
        <taxon>Bacillati</taxon>
        <taxon>Bacillota</taxon>
        <taxon>Bacilli</taxon>
        <taxon>Bacillales</taxon>
        <taxon>Bacillaceae</taxon>
        <taxon>Oceanobacillus</taxon>
    </lineage>
</organism>
<feature type="transmembrane region" description="Helical" evidence="8">
    <location>
        <begin position="28"/>
        <end position="45"/>
    </location>
</feature>
<reference evidence="11" key="1">
    <citation type="journal article" date="2019" name="Int. J. Syst. Evol. Microbiol.">
        <title>The Global Catalogue of Microorganisms (GCM) 10K type strain sequencing project: providing services to taxonomists for standard genome sequencing and annotation.</title>
        <authorList>
            <consortium name="The Broad Institute Genomics Platform"/>
            <consortium name="The Broad Institute Genome Sequencing Center for Infectious Disease"/>
            <person name="Wu L."/>
            <person name="Ma J."/>
        </authorList>
    </citation>
    <scope>NUCLEOTIDE SEQUENCE [LARGE SCALE GENOMIC DNA]</scope>
    <source>
        <strain evidence="11">IBRC-M 10703</strain>
    </source>
</reference>
<evidence type="ECO:0000313" key="10">
    <source>
        <dbReference type="EMBL" id="MFC4023238.1"/>
    </source>
</evidence>
<evidence type="ECO:0000259" key="9">
    <source>
        <dbReference type="PROSITE" id="PS51779"/>
    </source>
</evidence>
<evidence type="ECO:0000313" key="11">
    <source>
        <dbReference type="Proteomes" id="UP001595772"/>
    </source>
</evidence>
<dbReference type="Pfam" id="PF08478">
    <property type="entry name" value="POTRA_1"/>
    <property type="match status" value="1"/>
</dbReference>
<evidence type="ECO:0000256" key="3">
    <source>
        <dbReference type="ARBA" id="ARBA00022618"/>
    </source>
</evidence>
<dbReference type="InterPro" id="IPR026580">
    <property type="entry name" value="DivIB"/>
</dbReference>
<dbReference type="Gene3D" id="3.10.20.310">
    <property type="entry name" value="membrane protein fhac"/>
    <property type="match status" value="1"/>
</dbReference>
<keyword evidence="11" id="KW-1185">Reference proteome</keyword>
<dbReference type="Gene3D" id="3.40.50.10960">
    <property type="match status" value="1"/>
</dbReference>
<dbReference type="GO" id="GO:0051301">
    <property type="term" value="P:cell division"/>
    <property type="evidence" value="ECO:0007669"/>
    <property type="project" value="UniProtKB-KW"/>
</dbReference>
<name>A0ABV8GTL7_9BACI</name>
<comment type="similarity">
    <text evidence="8">Belongs to the FtsQ/DivIB family. DivIB subfamily.</text>
</comment>
<keyword evidence="3 8" id="KW-0132">Cell division</keyword>
<keyword evidence="5 8" id="KW-1133">Transmembrane helix</keyword>
<comment type="subcellular location">
    <subcellularLocation>
        <location evidence="8">Cell membrane</location>
        <topology evidence="8">Single-pass type II membrane protein</topology>
    </subcellularLocation>
    <subcellularLocation>
        <location evidence="1">Membrane</location>
    </subcellularLocation>
    <text evidence="8">Localizes to the division septum.</text>
</comment>
<dbReference type="HAMAP" id="MF_00912">
    <property type="entry name" value="DivIB"/>
    <property type="match status" value="1"/>
</dbReference>
<evidence type="ECO:0000256" key="8">
    <source>
        <dbReference type="HAMAP-Rule" id="MF_00912"/>
    </source>
</evidence>
<dbReference type="Pfam" id="PF03799">
    <property type="entry name" value="FtsQ_DivIB_C"/>
    <property type="match status" value="1"/>
</dbReference>
<comment type="caution">
    <text evidence="10">The sequence shown here is derived from an EMBL/GenBank/DDBJ whole genome shotgun (WGS) entry which is preliminary data.</text>
</comment>